<protein>
    <submittedName>
        <fullName evidence="5">Cytochrome c</fullName>
    </submittedName>
</protein>
<reference evidence="5" key="1">
    <citation type="submission" date="2022-08" db="EMBL/GenBank/DDBJ databases">
        <authorList>
            <person name="Wang H."/>
        </authorList>
    </citation>
    <scope>NUCLEOTIDE SEQUENCE</scope>
    <source>
        <strain evidence="5">PS10</strain>
    </source>
</reference>
<keyword evidence="2" id="KW-0479">Metal-binding</keyword>
<comment type="caution">
    <text evidence="5">The sequence shown here is derived from an EMBL/GenBank/DDBJ whole genome shotgun (WGS) entry which is preliminary data.</text>
</comment>
<evidence type="ECO:0000256" key="2">
    <source>
        <dbReference type="ARBA" id="ARBA00022723"/>
    </source>
</evidence>
<sequence length="52" mass="5787">MRKFIVFLAVLCSFAFGESKNFKKGKAVYDTWCISCHGVKMTGTNALAILHC</sequence>
<evidence type="ECO:0000256" key="3">
    <source>
        <dbReference type="ARBA" id="ARBA00023004"/>
    </source>
</evidence>
<dbReference type="Pfam" id="PF00034">
    <property type="entry name" value="Cytochrom_C"/>
    <property type="match status" value="1"/>
</dbReference>
<keyword evidence="1" id="KW-0349">Heme</keyword>
<dbReference type="InterPro" id="IPR036909">
    <property type="entry name" value="Cyt_c-like_dom_sf"/>
</dbReference>
<dbReference type="SUPFAM" id="SSF46626">
    <property type="entry name" value="Cytochrome c"/>
    <property type="match status" value="1"/>
</dbReference>
<name>A0ABT7HNY5_9BACT</name>
<dbReference type="Gene3D" id="1.10.760.10">
    <property type="entry name" value="Cytochrome c-like domain"/>
    <property type="match status" value="1"/>
</dbReference>
<evidence type="ECO:0000313" key="5">
    <source>
        <dbReference type="EMBL" id="MDL0088596.1"/>
    </source>
</evidence>
<dbReference type="RefSeq" id="WP_284937252.1">
    <property type="nucleotide sequence ID" value="NZ_JANURM010000003.1"/>
</dbReference>
<evidence type="ECO:0000313" key="6">
    <source>
        <dbReference type="Proteomes" id="UP001173801"/>
    </source>
</evidence>
<keyword evidence="3" id="KW-0408">Iron</keyword>
<organism evidence="5 6">
    <name type="scientific">Campylobacter gastrosuis</name>
    <dbReference type="NCBI Taxonomy" id="2974576"/>
    <lineage>
        <taxon>Bacteria</taxon>
        <taxon>Pseudomonadati</taxon>
        <taxon>Campylobacterota</taxon>
        <taxon>Epsilonproteobacteria</taxon>
        <taxon>Campylobacterales</taxon>
        <taxon>Campylobacteraceae</taxon>
        <taxon>Campylobacter</taxon>
    </lineage>
</organism>
<proteinExistence type="predicted"/>
<feature type="domain" description="Cytochrome c" evidence="4">
    <location>
        <begin position="23"/>
        <end position="45"/>
    </location>
</feature>
<dbReference type="Proteomes" id="UP001173801">
    <property type="component" value="Unassembled WGS sequence"/>
</dbReference>
<keyword evidence="6" id="KW-1185">Reference proteome</keyword>
<evidence type="ECO:0000256" key="1">
    <source>
        <dbReference type="ARBA" id="ARBA00022617"/>
    </source>
</evidence>
<dbReference type="EMBL" id="JANURM010000003">
    <property type="protein sequence ID" value="MDL0088596.1"/>
    <property type="molecule type" value="Genomic_DNA"/>
</dbReference>
<dbReference type="InterPro" id="IPR009056">
    <property type="entry name" value="Cyt_c-like_dom"/>
</dbReference>
<evidence type="ECO:0000259" key="4">
    <source>
        <dbReference type="Pfam" id="PF00034"/>
    </source>
</evidence>
<reference evidence="5" key="2">
    <citation type="journal article" date="2023" name="Microorganisms">
        <title>Isolation and Genomic Characteristics of Cat-Borne Campylobacter felis sp. nov. and Sheep-Borne Campylobacter ovis sp. nov.</title>
        <authorList>
            <person name="Wang H."/>
            <person name="Li Y."/>
            <person name="Gu Y."/>
            <person name="Zhou G."/>
            <person name="Chen X."/>
            <person name="Zhang X."/>
            <person name="Shao Z."/>
            <person name="Zhang J."/>
            <person name="Zhang M."/>
        </authorList>
    </citation>
    <scope>NUCLEOTIDE SEQUENCE</scope>
    <source>
        <strain evidence="5">PS10</strain>
    </source>
</reference>
<gene>
    <name evidence="5" type="ORF">NYG85_04315</name>
</gene>
<accession>A0ABT7HNY5</accession>